<evidence type="ECO:0000259" key="6">
    <source>
        <dbReference type="PROSITE" id="PS50109"/>
    </source>
</evidence>
<feature type="domain" description="Histidine kinase" evidence="6">
    <location>
        <begin position="202"/>
        <end position="411"/>
    </location>
</feature>
<reference evidence="7 8" key="1">
    <citation type="submission" date="2019-02" db="EMBL/GenBank/DDBJ databases">
        <title>Deep-cultivation of Planctomycetes and their phenomic and genomic characterization uncovers novel biology.</title>
        <authorList>
            <person name="Wiegand S."/>
            <person name="Jogler M."/>
            <person name="Boedeker C."/>
            <person name="Pinto D."/>
            <person name="Vollmers J."/>
            <person name="Rivas-Marin E."/>
            <person name="Kohn T."/>
            <person name="Peeters S.H."/>
            <person name="Heuer A."/>
            <person name="Rast P."/>
            <person name="Oberbeckmann S."/>
            <person name="Bunk B."/>
            <person name="Jeske O."/>
            <person name="Meyerdierks A."/>
            <person name="Storesund J.E."/>
            <person name="Kallscheuer N."/>
            <person name="Luecker S."/>
            <person name="Lage O.M."/>
            <person name="Pohl T."/>
            <person name="Merkel B.J."/>
            <person name="Hornburger P."/>
            <person name="Mueller R.-W."/>
            <person name="Bruemmer F."/>
            <person name="Labrenz M."/>
            <person name="Spormann A.M."/>
            <person name="Op den Camp H."/>
            <person name="Overmann J."/>
            <person name="Amann R."/>
            <person name="Jetten M.S.M."/>
            <person name="Mascher T."/>
            <person name="Medema M.H."/>
            <person name="Devos D.P."/>
            <person name="Kaster A.-K."/>
            <person name="Ovreas L."/>
            <person name="Rohde M."/>
            <person name="Galperin M.Y."/>
            <person name="Jogler C."/>
        </authorList>
    </citation>
    <scope>NUCLEOTIDE SEQUENCE [LARGE SCALE GENOMIC DNA]</scope>
    <source>
        <strain evidence="7 8">Poly24</strain>
    </source>
</reference>
<comment type="catalytic activity">
    <reaction evidence="1">
        <text>ATP + protein L-histidine = ADP + protein N-phospho-L-histidine.</text>
        <dbReference type="EC" id="2.7.13.3"/>
    </reaction>
</comment>
<keyword evidence="4 7" id="KW-0418">Kinase</keyword>
<dbReference type="SUPFAM" id="SSF55874">
    <property type="entry name" value="ATPase domain of HSP90 chaperone/DNA topoisomerase II/histidine kinase"/>
    <property type="match status" value="1"/>
</dbReference>
<dbReference type="PRINTS" id="PR00344">
    <property type="entry name" value="BCTRLSENSOR"/>
</dbReference>
<dbReference type="SMART" id="SM00387">
    <property type="entry name" value="HATPase_c"/>
    <property type="match status" value="1"/>
</dbReference>
<evidence type="ECO:0000313" key="8">
    <source>
        <dbReference type="Proteomes" id="UP000315082"/>
    </source>
</evidence>
<dbReference type="Gene3D" id="3.30.565.10">
    <property type="entry name" value="Histidine kinase-like ATPase, C-terminal domain"/>
    <property type="match status" value="1"/>
</dbReference>
<dbReference type="PROSITE" id="PS50109">
    <property type="entry name" value="HIS_KIN"/>
    <property type="match status" value="1"/>
</dbReference>
<accession>A0A518JQF1</accession>
<keyword evidence="3 7" id="KW-0808">Transferase</keyword>
<sequence>MGDGIAKRAVSCEKVGGVAVEWGRIPTASRCSRTETLARIDCKVIEVKAGEEKILLVAQHHGAKGEIVYRAIVIPRQDDAKSDICDVLVLGQPQWRDPATVILTLLEHDLDAYSAIILDPQLPAGIADELLAQLGPATTCIVATSDTDMKSTLESLYREAKASGLESDENAPMHPLMQSATDATQCVAQRERLASIGLAVASVAHETRNALQRIQVHLDLLRLNEGNAAQRTNDLQSIEEANRCLWTLFGELQDFSAPLRLHCVSTSLRQIIQHAWDSLRSLPAWSQTELLLEVPDRVLFIDPVRIEQVFRNLMENAIDAGQENASLHITATDIQFDDRDAIQVTVRDCGSGLRPEDREKVFEAFYTTKSRGTGLGLPICRRIVEAHGGRIFIDPSVSDGTAFQIVLPIADTADE</sequence>
<proteinExistence type="predicted"/>
<name>A0A518JQF1_9BACT</name>
<keyword evidence="8" id="KW-1185">Reference proteome</keyword>
<dbReference type="PANTHER" id="PTHR43711:SF1">
    <property type="entry name" value="HISTIDINE KINASE 1"/>
    <property type="match status" value="1"/>
</dbReference>
<dbReference type="InterPro" id="IPR036097">
    <property type="entry name" value="HisK_dim/P_sf"/>
</dbReference>
<dbReference type="GO" id="GO:0000155">
    <property type="term" value="F:phosphorelay sensor kinase activity"/>
    <property type="evidence" value="ECO:0007669"/>
    <property type="project" value="InterPro"/>
</dbReference>
<protein>
    <recommendedName>
        <fullName evidence="2">histidine kinase</fullName>
        <ecNumber evidence="2">2.7.13.3</ecNumber>
    </recommendedName>
</protein>
<dbReference type="InterPro" id="IPR005467">
    <property type="entry name" value="His_kinase_dom"/>
</dbReference>
<dbReference type="Gene3D" id="1.10.287.130">
    <property type="match status" value="1"/>
</dbReference>
<evidence type="ECO:0000256" key="1">
    <source>
        <dbReference type="ARBA" id="ARBA00000085"/>
    </source>
</evidence>
<evidence type="ECO:0000256" key="5">
    <source>
        <dbReference type="ARBA" id="ARBA00023012"/>
    </source>
</evidence>
<dbReference type="InterPro" id="IPR004358">
    <property type="entry name" value="Sig_transdc_His_kin-like_C"/>
</dbReference>
<evidence type="ECO:0000256" key="3">
    <source>
        <dbReference type="ARBA" id="ARBA00022679"/>
    </source>
</evidence>
<dbReference type="Pfam" id="PF02518">
    <property type="entry name" value="HATPase_c"/>
    <property type="match status" value="1"/>
</dbReference>
<organism evidence="7 8">
    <name type="scientific">Rosistilla carotiformis</name>
    <dbReference type="NCBI Taxonomy" id="2528017"/>
    <lineage>
        <taxon>Bacteria</taxon>
        <taxon>Pseudomonadati</taxon>
        <taxon>Planctomycetota</taxon>
        <taxon>Planctomycetia</taxon>
        <taxon>Pirellulales</taxon>
        <taxon>Pirellulaceae</taxon>
        <taxon>Rosistilla</taxon>
    </lineage>
</organism>
<dbReference type="InterPro" id="IPR050736">
    <property type="entry name" value="Sensor_HK_Regulatory"/>
</dbReference>
<gene>
    <name evidence="7" type="primary">kinE_1</name>
    <name evidence="7" type="ORF">Poly24_14740</name>
</gene>
<dbReference type="InterPro" id="IPR003594">
    <property type="entry name" value="HATPase_dom"/>
</dbReference>
<dbReference type="SUPFAM" id="SSF47384">
    <property type="entry name" value="Homodimeric domain of signal transducing histidine kinase"/>
    <property type="match status" value="1"/>
</dbReference>
<dbReference type="InterPro" id="IPR036890">
    <property type="entry name" value="HATPase_C_sf"/>
</dbReference>
<evidence type="ECO:0000256" key="2">
    <source>
        <dbReference type="ARBA" id="ARBA00012438"/>
    </source>
</evidence>
<keyword evidence="5" id="KW-0902">Two-component regulatory system</keyword>
<dbReference type="Proteomes" id="UP000315082">
    <property type="component" value="Chromosome"/>
</dbReference>
<evidence type="ECO:0000256" key="4">
    <source>
        <dbReference type="ARBA" id="ARBA00022777"/>
    </source>
</evidence>
<dbReference type="PANTHER" id="PTHR43711">
    <property type="entry name" value="TWO-COMPONENT HISTIDINE KINASE"/>
    <property type="match status" value="1"/>
</dbReference>
<dbReference type="EC" id="2.7.13.3" evidence="2"/>
<dbReference type="EMBL" id="CP036348">
    <property type="protein sequence ID" value="QDV67770.1"/>
    <property type="molecule type" value="Genomic_DNA"/>
</dbReference>
<dbReference type="AlphaFoldDB" id="A0A518JQF1"/>
<evidence type="ECO:0000313" key="7">
    <source>
        <dbReference type="EMBL" id="QDV67770.1"/>
    </source>
</evidence>
<dbReference type="KEGG" id="rcf:Poly24_14740"/>